<keyword evidence="2" id="KW-1185">Reference proteome</keyword>
<accession>A0A7J6PU85</accession>
<evidence type="ECO:0000313" key="2">
    <source>
        <dbReference type="Proteomes" id="UP000553632"/>
    </source>
</evidence>
<feature type="non-terminal residue" evidence="1">
    <location>
        <position position="181"/>
    </location>
</feature>
<evidence type="ECO:0000313" key="1">
    <source>
        <dbReference type="EMBL" id="KAF4699764.1"/>
    </source>
</evidence>
<feature type="non-terminal residue" evidence="1">
    <location>
        <position position="1"/>
    </location>
</feature>
<name>A0A7J6PU85_PEROL</name>
<dbReference type="Proteomes" id="UP000553632">
    <property type="component" value="Unassembled WGS sequence"/>
</dbReference>
<comment type="caution">
    <text evidence="1">The sequence shown here is derived from an EMBL/GenBank/DDBJ whole genome shotgun (WGS) entry which is preliminary data.</text>
</comment>
<sequence length="181" mass="20612">QGRLLNIVVCVEDRILGYLEARGALEDLIQIYAAARIEVESRYPDPQSQALGDPDFTTTHKRYLDQARRSSLELQDQIETCNGESPKIRVPSNAPIEKIFDNSAKRAPAITKDELVEPLGMVDEILRVLGRDRDFTEEQMREFMQKVADIEKDIKPVATGPKPRMFQLQLSEESTKNLRDV</sequence>
<protein>
    <submittedName>
        <fullName evidence="1">Uncharacterized protein</fullName>
    </submittedName>
</protein>
<organism evidence="1 2">
    <name type="scientific">Perkinsus olseni</name>
    <name type="common">Perkinsus atlanticus</name>
    <dbReference type="NCBI Taxonomy" id="32597"/>
    <lineage>
        <taxon>Eukaryota</taxon>
        <taxon>Sar</taxon>
        <taxon>Alveolata</taxon>
        <taxon>Perkinsozoa</taxon>
        <taxon>Perkinsea</taxon>
        <taxon>Perkinsida</taxon>
        <taxon>Perkinsidae</taxon>
        <taxon>Perkinsus</taxon>
    </lineage>
</organism>
<proteinExistence type="predicted"/>
<dbReference type="EMBL" id="JABANO010037691">
    <property type="protein sequence ID" value="KAF4699764.1"/>
    <property type="molecule type" value="Genomic_DNA"/>
</dbReference>
<gene>
    <name evidence="1" type="ORF">FOZ63_002597</name>
</gene>
<reference evidence="1 2" key="1">
    <citation type="submission" date="2020-04" db="EMBL/GenBank/DDBJ databases">
        <title>Perkinsus olseni comparative genomics.</title>
        <authorList>
            <person name="Bogema D.R."/>
        </authorList>
    </citation>
    <scope>NUCLEOTIDE SEQUENCE [LARGE SCALE GENOMIC DNA]</scope>
    <source>
        <strain evidence="1 2">ATCC PRA-207</strain>
    </source>
</reference>
<dbReference type="AlphaFoldDB" id="A0A7J6PU85"/>